<evidence type="ECO:0000313" key="11">
    <source>
        <dbReference type="EMBL" id="KMK12139.1"/>
    </source>
</evidence>
<comment type="subunit">
    <text evidence="8">Component of the lipopolysaccharide transport and assembly complex. The LptBFG transporter is composed of two ATP-binding proteins (LptB) and two transmembrane proteins (LptF and LptG).</text>
</comment>
<dbReference type="InterPro" id="IPR005495">
    <property type="entry name" value="LptG/LptF_permease"/>
</dbReference>
<organism evidence="11 13">
    <name type="scientific">Pluralibacter gergoviae</name>
    <name type="common">Enterobacter gergoviae</name>
    <dbReference type="NCBI Taxonomy" id="61647"/>
    <lineage>
        <taxon>Bacteria</taxon>
        <taxon>Pseudomonadati</taxon>
        <taxon>Pseudomonadota</taxon>
        <taxon>Gammaproteobacteria</taxon>
        <taxon>Enterobacterales</taxon>
        <taxon>Enterobacteriaceae</taxon>
        <taxon>Pluralibacter</taxon>
    </lineage>
</organism>
<evidence type="ECO:0000256" key="9">
    <source>
        <dbReference type="SAM" id="Phobius"/>
    </source>
</evidence>
<reference evidence="11 13" key="1">
    <citation type="submission" date="2015-05" db="EMBL/GenBank/DDBJ databases">
        <title>Genome sequences of Pluralibacter gergoviae.</title>
        <authorList>
            <person name="Greninger A.L."/>
            <person name="Miller S."/>
        </authorList>
    </citation>
    <scope>NUCLEOTIDE SEQUENCE [LARGE SCALE GENOMIC DNA]</scope>
    <source>
        <strain evidence="11 13">JS81F13</strain>
    </source>
</reference>
<keyword evidence="13" id="KW-1185">Reference proteome</keyword>
<dbReference type="GO" id="GO:0015920">
    <property type="term" value="P:lipopolysaccharide transport"/>
    <property type="evidence" value="ECO:0007669"/>
    <property type="project" value="TreeGrafter"/>
</dbReference>
<feature type="transmembrane region" description="Helical" evidence="9">
    <location>
        <begin position="335"/>
        <end position="353"/>
    </location>
</feature>
<comment type="similarity">
    <text evidence="3">Belongs to the LptF/LptG family.</text>
</comment>
<evidence type="ECO:0000256" key="6">
    <source>
        <dbReference type="ARBA" id="ARBA00022989"/>
    </source>
</evidence>
<keyword evidence="6 9" id="KW-1133">Transmembrane helix</keyword>
<dbReference type="STRING" id="61647.LG71_03175"/>
<dbReference type="GO" id="GO:0043190">
    <property type="term" value="C:ATP-binding cassette (ABC) transporter complex"/>
    <property type="evidence" value="ECO:0007669"/>
    <property type="project" value="InterPro"/>
</dbReference>
<evidence type="ECO:0000313" key="10">
    <source>
        <dbReference type="EMBL" id="EML1471914.1"/>
    </source>
</evidence>
<comment type="function">
    <text evidence="1">Part of the ABC transporter complex LptBFG involved in the translocation of lipopolysaccharide (LPS) from the inner membrane to the outer membrane.</text>
</comment>
<dbReference type="GeneID" id="61382688"/>
<dbReference type="OrthoDB" id="9776227at2"/>
<feature type="transmembrane region" description="Helical" evidence="9">
    <location>
        <begin position="275"/>
        <end position="293"/>
    </location>
</feature>
<dbReference type="EMBL" id="JAVDNV010000003">
    <property type="protein sequence ID" value="MDQ2308629.1"/>
    <property type="molecule type" value="Genomic_DNA"/>
</dbReference>
<protein>
    <submittedName>
        <fullName evidence="10 11">Permease</fullName>
    </submittedName>
</protein>
<dbReference type="Pfam" id="PF03739">
    <property type="entry name" value="LptF_LptG"/>
    <property type="match status" value="1"/>
</dbReference>
<dbReference type="PATRIC" id="fig|61647.14.peg.1867"/>
<evidence type="ECO:0000256" key="3">
    <source>
        <dbReference type="ARBA" id="ARBA00007725"/>
    </source>
</evidence>
<sequence>MNIFSRYLIRNVFLGFAAAAALLIPLFTTFNLINELDDVSPAGYHWTQAVMVVVMTTPRSLIDLAPFIALLGGIVGMGILSKNLELTAIRTVGFSIFRIGLVVLVAGVLIALPLGALDEWVASPLQQRALQMKNSAMAKDKDNTNPSNVLWARKGNEFVTVKQLDANQQPQGVEIFTYKPDLSLESYIYARSATVQKDGTWLLQGVNQKRWLDRQKKVETVDSLEWHSIFTGMSLEELTMPADSFSIRQLNHYIGYLNDTGQPSVQYRIALWQKLGRPILMLAMILLAIPFTFVAPRSPGVGSRLAVGVIVGLLTYISYQIIVNLGLLLSLNVQLATLLPPLLLLAVALWLVYRFDKNH</sequence>
<dbReference type="GO" id="GO:0055085">
    <property type="term" value="P:transmembrane transport"/>
    <property type="evidence" value="ECO:0007669"/>
    <property type="project" value="InterPro"/>
</dbReference>
<evidence type="ECO:0000256" key="5">
    <source>
        <dbReference type="ARBA" id="ARBA00022692"/>
    </source>
</evidence>
<dbReference type="AlphaFoldDB" id="A0A0J5KIH0"/>
<evidence type="ECO:0000256" key="8">
    <source>
        <dbReference type="ARBA" id="ARBA00026081"/>
    </source>
</evidence>
<reference evidence="12" key="2">
    <citation type="submission" date="2023-08" db="EMBL/GenBank/DDBJ databases">
        <title>WGS of pathogenic bacterial species, Los Angeles County Public Health Laboratories.</title>
        <authorList>
            <person name="Garrigues J.M."/>
            <person name="Green N.M."/>
        </authorList>
    </citation>
    <scope>NUCLEOTIDE SEQUENCE</scope>
    <source>
        <strain evidence="12">LACPHL-BACT-2023-00068</strain>
    </source>
</reference>
<comment type="caution">
    <text evidence="11">The sequence shown here is derived from an EMBL/GenBank/DDBJ whole genome shotgun (WGS) entry which is preliminary data.</text>
</comment>
<evidence type="ECO:0000313" key="13">
    <source>
        <dbReference type="Proteomes" id="UP000036196"/>
    </source>
</evidence>
<evidence type="ECO:0000313" key="12">
    <source>
        <dbReference type="EMBL" id="MDQ2308629.1"/>
    </source>
</evidence>
<proteinExistence type="inferred from homology"/>
<dbReference type="Proteomes" id="UP001236270">
    <property type="component" value="Unassembled WGS sequence"/>
</dbReference>
<evidence type="ECO:0000256" key="2">
    <source>
        <dbReference type="ARBA" id="ARBA00004651"/>
    </source>
</evidence>
<dbReference type="Proteomes" id="UP000036196">
    <property type="component" value="Unassembled WGS sequence"/>
</dbReference>
<feature type="transmembrane region" description="Helical" evidence="9">
    <location>
        <begin position="92"/>
        <end position="116"/>
    </location>
</feature>
<accession>A0A0J5KIH0</accession>
<feature type="transmembrane region" description="Helical" evidence="9">
    <location>
        <begin position="305"/>
        <end position="329"/>
    </location>
</feature>
<evidence type="ECO:0000256" key="4">
    <source>
        <dbReference type="ARBA" id="ARBA00022475"/>
    </source>
</evidence>
<keyword evidence="4" id="KW-1003">Cell membrane</keyword>
<dbReference type="EMBL" id="ABLOKC030000013">
    <property type="protein sequence ID" value="EML1471914.1"/>
    <property type="molecule type" value="Genomic_DNA"/>
</dbReference>
<evidence type="ECO:0000256" key="7">
    <source>
        <dbReference type="ARBA" id="ARBA00023136"/>
    </source>
</evidence>
<dbReference type="PANTHER" id="PTHR33529">
    <property type="entry name" value="SLR0882 PROTEIN-RELATED"/>
    <property type="match status" value="1"/>
</dbReference>
<gene>
    <name evidence="10" type="primary">lptG</name>
    <name evidence="11" type="ORF">ABW06_18415</name>
    <name evidence="10" type="ORF">QEG54_002653</name>
    <name evidence="12" type="ORF">RBJ30_05900</name>
</gene>
<feature type="transmembrane region" description="Helical" evidence="9">
    <location>
        <begin position="61"/>
        <end position="80"/>
    </location>
</feature>
<keyword evidence="7 9" id="KW-0472">Membrane</keyword>
<dbReference type="EMBL" id="LDZF01000021">
    <property type="protein sequence ID" value="KMK12139.1"/>
    <property type="molecule type" value="Genomic_DNA"/>
</dbReference>
<dbReference type="InterPro" id="IPR030923">
    <property type="entry name" value="LptG"/>
</dbReference>
<comment type="subcellular location">
    <subcellularLocation>
        <location evidence="2">Cell membrane</location>
        <topology evidence="2">Multi-pass membrane protein</topology>
    </subcellularLocation>
</comment>
<dbReference type="PANTHER" id="PTHR33529:SF2">
    <property type="entry name" value="LIPOPOLYSACCHARIDE EXPORT SYSTEM PERMEASE PROTEIN LPTG"/>
    <property type="match status" value="1"/>
</dbReference>
<keyword evidence="5 9" id="KW-0812">Transmembrane</keyword>
<feature type="transmembrane region" description="Helical" evidence="9">
    <location>
        <begin position="12"/>
        <end position="33"/>
    </location>
</feature>
<evidence type="ECO:0000256" key="1">
    <source>
        <dbReference type="ARBA" id="ARBA00002265"/>
    </source>
</evidence>
<dbReference type="RefSeq" id="WP_048254547.1">
    <property type="nucleotide sequence ID" value="NZ_CACVCI010000001.1"/>
</dbReference>
<reference evidence="10" key="3">
    <citation type="submission" date="2024-02" db="EMBL/GenBank/DDBJ databases">
        <authorList>
            <consortium name="Clinical and Environmental Microbiology Branch: Whole genome sequencing antimicrobial resistance pathogens in the healthcare setting"/>
        </authorList>
    </citation>
    <scope>NUCLEOTIDE SEQUENCE</scope>
    <source>
        <strain evidence="10">2021DK-00143</strain>
    </source>
</reference>
<name>A0A0J5KIH0_PLUGE</name>
<dbReference type="eggNOG" id="COG0795">
    <property type="taxonomic scope" value="Bacteria"/>
</dbReference>
<dbReference type="NCBIfam" id="TIGR04408">
    <property type="entry name" value="LptG_lptG"/>
    <property type="match status" value="1"/>
</dbReference>